<feature type="domain" description="Carbohydrate kinase PfkB" evidence="3">
    <location>
        <begin position="13"/>
        <end position="290"/>
    </location>
</feature>
<dbReference type="Pfam" id="PF00294">
    <property type="entry name" value="PfkB"/>
    <property type="match status" value="1"/>
</dbReference>
<dbReference type="Proteomes" id="UP000501253">
    <property type="component" value="Chromosome"/>
</dbReference>
<dbReference type="CDD" id="cd01172">
    <property type="entry name" value="RfaE_like"/>
    <property type="match status" value="1"/>
</dbReference>
<dbReference type="InterPro" id="IPR011611">
    <property type="entry name" value="PfkB_dom"/>
</dbReference>
<keyword evidence="1" id="KW-0808">Transferase</keyword>
<dbReference type="InterPro" id="IPR029056">
    <property type="entry name" value="Ribokinase-like"/>
</dbReference>
<name>A0A6H1WUZ6_9BACT</name>
<dbReference type="InterPro" id="IPR002173">
    <property type="entry name" value="Carboh/pur_kinase_PfkB_CS"/>
</dbReference>
<dbReference type="PANTHER" id="PTHR46969:SF1">
    <property type="entry name" value="BIFUNCTIONAL PROTEIN HLDE"/>
    <property type="match status" value="1"/>
</dbReference>
<gene>
    <name evidence="4" type="ORF">FVE67_07760</name>
</gene>
<dbReference type="InterPro" id="IPR011913">
    <property type="entry name" value="RfaE_dom_I"/>
</dbReference>
<sequence length="304" mass="33081">MLDQYFWGEVSRISPEAPVPVFDLRDISHSLGGAANVAANLAGLGVRAELCGLVGEDREGEVFLELARRAGLGTRAVVRDGGRPTTVKTRVIAQAQHLLRIDTERRASPTPEIRETLKARLEELLPQVKAVILSDYAKGVLASSGFTSWLIEEARRQGLPVFVDPKGLEWQKYAGATCVTPNRKEFRAILPTMGILEEDLEGGARRLVEKLDLSFMVVTLGPEGMFLYHPEEGSWHFPARAREVYDVSGAGDTAIAALTAFYTAGLPLKEAVSLANLCAGIVVGKMGTRPVFWEELKKALQKGG</sequence>
<evidence type="ECO:0000259" key="3">
    <source>
        <dbReference type="Pfam" id="PF00294"/>
    </source>
</evidence>
<dbReference type="SUPFAM" id="SSF53613">
    <property type="entry name" value="Ribokinase-like"/>
    <property type="match status" value="1"/>
</dbReference>
<evidence type="ECO:0000256" key="1">
    <source>
        <dbReference type="ARBA" id="ARBA00022679"/>
    </source>
</evidence>
<evidence type="ECO:0000256" key="2">
    <source>
        <dbReference type="ARBA" id="ARBA00022777"/>
    </source>
</evidence>
<accession>A0A6H1WUZ6</accession>
<dbReference type="KEGG" id="tmai:FVE67_07760"/>
<dbReference type="GO" id="GO:0033785">
    <property type="term" value="F:heptose 7-phosphate kinase activity"/>
    <property type="evidence" value="ECO:0007669"/>
    <property type="project" value="TreeGrafter"/>
</dbReference>
<dbReference type="GO" id="GO:0016773">
    <property type="term" value="F:phosphotransferase activity, alcohol group as acceptor"/>
    <property type="evidence" value="ECO:0007669"/>
    <property type="project" value="InterPro"/>
</dbReference>
<evidence type="ECO:0000313" key="5">
    <source>
        <dbReference type="Proteomes" id="UP000501253"/>
    </source>
</evidence>
<evidence type="ECO:0000313" key="4">
    <source>
        <dbReference type="EMBL" id="QJA07008.1"/>
    </source>
</evidence>
<dbReference type="PANTHER" id="PTHR46969">
    <property type="entry name" value="BIFUNCTIONAL PROTEIN HLDE"/>
    <property type="match status" value="1"/>
</dbReference>
<dbReference type="GO" id="GO:0005829">
    <property type="term" value="C:cytosol"/>
    <property type="evidence" value="ECO:0007669"/>
    <property type="project" value="TreeGrafter"/>
</dbReference>
<organism evidence="4 5">
    <name type="scientific">Thermosulfurimonas marina</name>
    <dbReference type="NCBI Taxonomy" id="2047767"/>
    <lineage>
        <taxon>Bacteria</taxon>
        <taxon>Pseudomonadati</taxon>
        <taxon>Thermodesulfobacteriota</taxon>
        <taxon>Thermodesulfobacteria</taxon>
        <taxon>Thermodesulfobacteriales</taxon>
        <taxon>Thermodesulfobacteriaceae</taxon>
        <taxon>Thermosulfurimonas</taxon>
    </lineage>
</organism>
<protein>
    <submittedName>
        <fullName evidence="4">D-glycero-beta-D-manno-heptose-7-phosphate kinase</fullName>
    </submittedName>
</protein>
<proteinExistence type="predicted"/>
<dbReference type="AlphaFoldDB" id="A0A6H1WUZ6"/>
<dbReference type="Gene3D" id="3.40.1190.20">
    <property type="match status" value="1"/>
</dbReference>
<dbReference type="EMBL" id="CP042909">
    <property type="protein sequence ID" value="QJA07008.1"/>
    <property type="molecule type" value="Genomic_DNA"/>
</dbReference>
<dbReference type="GO" id="GO:0033786">
    <property type="term" value="F:heptose-1-phosphate adenylyltransferase activity"/>
    <property type="evidence" value="ECO:0007669"/>
    <property type="project" value="TreeGrafter"/>
</dbReference>
<dbReference type="PROSITE" id="PS00584">
    <property type="entry name" value="PFKB_KINASES_2"/>
    <property type="match status" value="1"/>
</dbReference>
<keyword evidence="5" id="KW-1185">Reference proteome</keyword>
<keyword evidence="2 4" id="KW-0418">Kinase</keyword>
<reference evidence="4 5" key="1">
    <citation type="submission" date="2019-08" db="EMBL/GenBank/DDBJ databases">
        <title>Complete genome sequence of Thermosulfurimonas marina SU872T, an anaerobic thermophilic chemolithoautotrophic bacterium isolated from a shallow marine hydrothermal vent.</title>
        <authorList>
            <person name="Allioux M."/>
            <person name="Jebbar M."/>
            <person name="Slobodkina G."/>
            <person name="Slobodkin A."/>
            <person name="Moalic Y."/>
            <person name="Frolova A."/>
            <person name="Shao Z."/>
            <person name="Alain K."/>
        </authorList>
    </citation>
    <scope>NUCLEOTIDE SEQUENCE [LARGE SCALE GENOMIC DNA]</scope>
    <source>
        <strain evidence="4 5">SU872</strain>
    </source>
</reference>